<organism evidence="10 12">
    <name type="scientific">Morus notabilis</name>
    <dbReference type="NCBI Taxonomy" id="981085"/>
    <lineage>
        <taxon>Eukaryota</taxon>
        <taxon>Viridiplantae</taxon>
        <taxon>Streptophyta</taxon>
        <taxon>Embryophyta</taxon>
        <taxon>Tracheophyta</taxon>
        <taxon>Spermatophyta</taxon>
        <taxon>Magnoliopsida</taxon>
        <taxon>eudicotyledons</taxon>
        <taxon>Gunneridae</taxon>
        <taxon>Pentapetalae</taxon>
        <taxon>rosids</taxon>
        <taxon>fabids</taxon>
        <taxon>Rosales</taxon>
        <taxon>Moraceae</taxon>
        <taxon>Moreae</taxon>
        <taxon>Morus</taxon>
    </lineage>
</organism>
<dbReference type="STRING" id="981085.W9RDY4"/>
<evidence type="ECO:0000256" key="7">
    <source>
        <dbReference type="ARBA" id="ARBA00023136"/>
    </source>
</evidence>
<dbReference type="PANTHER" id="PTHR33228:SF76">
    <property type="entry name" value="PROTEIN GLUTAMINE DUMPER 7"/>
    <property type="match status" value="1"/>
</dbReference>
<dbReference type="InterPro" id="IPR040359">
    <property type="entry name" value="GDU"/>
</dbReference>
<evidence type="ECO:0000256" key="2">
    <source>
        <dbReference type="ARBA" id="ARBA00009977"/>
    </source>
</evidence>
<keyword evidence="5" id="KW-0029">Amino-acid transport</keyword>
<feature type="region of interest" description="Disordered" evidence="8">
    <location>
        <begin position="55"/>
        <end position="82"/>
    </location>
</feature>
<evidence type="ECO:0000313" key="10">
    <source>
        <dbReference type="EMBL" id="EXB85821.1"/>
    </source>
</evidence>
<evidence type="ECO:0000256" key="8">
    <source>
        <dbReference type="SAM" id="MobiDB-lite"/>
    </source>
</evidence>
<proteinExistence type="inferred from homology"/>
<feature type="transmembrane region" description="Helical" evidence="9">
    <location>
        <begin position="30"/>
        <end position="51"/>
    </location>
</feature>
<dbReference type="EMBL" id="KE646386">
    <property type="protein sequence ID" value="EXC68679.1"/>
    <property type="molecule type" value="Genomic_DNA"/>
</dbReference>
<dbReference type="eggNOG" id="ENOG502S94S">
    <property type="taxonomic scope" value="Eukaryota"/>
</dbReference>
<feature type="compositionally biased region" description="Polar residues" evidence="8">
    <location>
        <begin position="62"/>
        <end position="72"/>
    </location>
</feature>
<dbReference type="KEGG" id="mnt:21392988"/>
<feature type="compositionally biased region" description="Low complexity" evidence="8">
    <location>
        <begin position="7"/>
        <end position="16"/>
    </location>
</feature>
<dbReference type="GO" id="GO:0016020">
    <property type="term" value="C:membrane"/>
    <property type="evidence" value="ECO:0007669"/>
    <property type="project" value="UniProtKB-SubCell"/>
</dbReference>
<comment type="similarity">
    <text evidence="2">Belongs to the GLUTAMINE DUMPER 1 (TC 9.B.60) family.</text>
</comment>
<gene>
    <name evidence="11" type="ORF">L484_000167</name>
    <name evidence="10" type="ORF">L484_009667</name>
</gene>
<dbReference type="PANTHER" id="PTHR33228">
    <property type="entry name" value="PROTEIN GLUTAMINE DUMPER 4-RELATED"/>
    <property type="match status" value="1"/>
</dbReference>
<dbReference type="GO" id="GO:0006865">
    <property type="term" value="P:amino acid transport"/>
    <property type="evidence" value="ECO:0007669"/>
    <property type="project" value="UniProtKB-KW"/>
</dbReference>
<reference evidence="10" key="2">
    <citation type="submission" date="2013-06" db="EMBL/GenBank/DDBJ databases">
        <title>Draft Genome Sequence of a Mulberry Tree, Morus notabilis C.K. Schn.</title>
        <authorList>
            <person name="He N."/>
            <person name="Zhao S."/>
        </authorList>
    </citation>
    <scope>NUCLEOTIDE SEQUENCE</scope>
</reference>
<protein>
    <submittedName>
        <fullName evidence="10">Uncharacterized protein</fullName>
    </submittedName>
</protein>
<keyword evidence="7 9" id="KW-0472">Membrane</keyword>
<evidence type="ECO:0000313" key="11">
    <source>
        <dbReference type="EMBL" id="EXC68679.1"/>
    </source>
</evidence>
<dbReference type="KEGG" id="mnt:21383811"/>
<dbReference type="GO" id="GO:0080143">
    <property type="term" value="P:regulation of amino acid export"/>
    <property type="evidence" value="ECO:0007669"/>
    <property type="project" value="InterPro"/>
</dbReference>
<reference evidence="12" key="1">
    <citation type="submission" date="2013-01" db="EMBL/GenBank/DDBJ databases">
        <title>Draft Genome Sequence of a Mulberry Tree, Morus notabilis C.K. Schneid.</title>
        <authorList>
            <person name="He N."/>
            <person name="Zhao S."/>
        </authorList>
    </citation>
    <scope>NUCLEOTIDE SEQUENCE</scope>
</reference>
<evidence type="ECO:0000256" key="3">
    <source>
        <dbReference type="ARBA" id="ARBA00022448"/>
    </source>
</evidence>
<dbReference type="EMBL" id="KE344904">
    <property type="protein sequence ID" value="EXB85821.1"/>
    <property type="molecule type" value="Genomic_DNA"/>
</dbReference>
<keyword evidence="6 9" id="KW-1133">Transmembrane helix</keyword>
<dbReference type="AlphaFoldDB" id="W9RDY4"/>
<keyword evidence="3" id="KW-0813">Transport</keyword>
<evidence type="ECO:0000256" key="9">
    <source>
        <dbReference type="SAM" id="Phobius"/>
    </source>
</evidence>
<dbReference type="OrthoDB" id="770444at2759"/>
<keyword evidence="4 9" id="KW-0812">Transmembrane</keyword>
<evidence type="ECO:0000256" key="4">
    <source>
        <dbReference type="ARBA" id="ARBA00022692"/>
    </source>
</evidence>
<sequence>MRPPNNSTGASSSTTTVEGGFRHWNSPVPYLFGGLALMLGLITVALVILACSYRKSSPAPTPNSGRGTTSSGELEKPAVQVDVNVGSDEPKIVVIMAGDDKPTYLAKPVACSTRHDHGDQS</sequence>
<evidence type="ECO:0000256" key="5">
    <source>
        <dbReference type="ARBA" id="ARBA00022970"/>
    </source>
</evidence>
<evidence type="ECO:0000256" key="6">
    <source>
        <dbReference type="ARBA" id="ARBA00022989"/>
    </source>
</evidence>
<evidence type="ECO:0000313" key="12">
    <source>
        <dbReference type="Proteomes" id="UP000030645"/>
    </source>
</evidence>
<evidence type="ECO:0000256" key="1">
    <source>
        <dbReference type="ARBA" id="ARBA00004167"/>
    </source>
</evidence>
<feature type="region of interest" description="Disordered" evidence="8">
    <location>
        <begin position="1"/>
        <end position="22"/>
    </location>
</feature>
<accession>W9RDY4</accession>
<dbReference type="Proteomes" id="UP000030645">
    <property type="component" value="Unassembled WGS sequence"/>
</dbReference>
<name>W9RDY4_9ROSA</name>
<comment type="subcellular location">
    <subcellularLocation>
        <location evidence="1">Membrane</location>
        <topology evidence="1">Single-pass membrane protein</topology>
    </subcellularLocation>
</comment>
<keyword evidence="12" id="KW-1185">Reference proteome</keyword>